<dbReference type="AlphaFoldDB" id="A0A7W7GPN8"/>
<feature type="compositionally biased region" description="Low complexity" evidence="1">
    <location>
        <begin position="73"/>
        <end position="101"/>
    </location>
</feature>
<sequence length="273" mass="28686">MPASRRLLASVAALTTACALAGCAAENTDEQPNAADSPASSEQSPGSSDQSSEGTESPEGAESSESAEDAEESPSASDGSSSESASSDSSSSDSDAGSASGLPGEGLQLTHPGPSAEGYEYAGNDPQFGLHQFESTENSCSIAVELYQDPGAADAEDDKAATTAFRDEILTSHEKNAEKNDAEIELKESEATFTGEALAPQEFDALRYDATVDFADGSTARSAALMRVFQEPSPTRWSYIYTCKKAEDFDEEEFSKAQRQFSVVGLQEDQESF</sequence>
<evidence type="ECO:0000256" key="1">
    <source>
        <dbReference type="SAM" id="MobiDB-lite"/>
    </source>
</evidence>
<feature type="region of interest" description="Disordered" evidence="1">
    <location>
        <begin position="28"/>
        <end position="133"/>
    </location>
</feature>
<accession>A0A7W7GPN8</accession>
<evidence type="ECO:0000313" key="4">
    <source>
        <dbReference type="Proteomes" id="UP000540191"/>
    </source>
</evidence>
<dbReference type="EMBL" id="JACHNA010000001">
    <property type="protein sequence ID" value="MBB4736013.1"/>
    <property type="molecule type" value="Genomic_DNA"/>
</dbReference>
<feature type="compositionally biased region" description="Low complexity" evidence="1">
    <location>
        <begin position="36"/>
        <end position="64"/>
    </location>
</feature>
<keyword evidence="4" id="KW-1185">Reference proteome</keyword>
<feature type="signal peptide" evidence="2">
    <location>
        <begin position="1"/>
        <end position="21"/>
    </location>
</feature>
<protein>
    <submittedName>
        <fullName evidence="3">DNA mismatch repair ATPase MutL</fullName>
    </submittedName>
</protein>
<evidence type="ECO:0000313" key="3">
    <source>
        <dbReference type="EMBL" id="MBB4736013.1"/>
    </source>
</evidence>
<dbReference type="RefSeq" id="WP_184241599.1">
    <property type="nucleotide sequence ID" value="NZ_JACHNA010000001.1"/>
</dbReference>
<organism evidence="3 4">
    <name type="scientific">Micrococcus cohnii</name>
    <dbReference type="NCBI Taxonomy" id="993416"/>
    <lineage>
        <taxon>Bacteria</taxon>
        <taxon>Bacillati</taxon>
        <taxon>Actinomycetota</taxon>
        <taxon>Actinomycetes</taxon>
        <taxon>Micrococcales</taxon>
        <taxon>Micrococcaceae</taxon>
        <taxon>Micrococcus</taxon>
    </lineage>
</organism>
<evidence type="ECO:0000256" key="2">
    <source>
        <dbReference type="SAM" id="SignalP"/>
    </source>
</evidence>
<dbReference type="PROSITE" id="PS51257">
    <property type="entry name" value="PROKAR_LIPOPROTEIN"/>
    <property type="match status" value="1"/>
</dbReference>
<dbReference type="Proteomes" id="UP000540191">
    <property type="component" value="Unassembled WGS sequence"/>
</dbReference>
<gene>
    <name evidence="3" type="ORF">HDA30_001521</name>
</gene>
<feature type="chain" id="PRO_5038445209" evidence="2">
    <location>
        <begin position="22"/>
        <end position="273"/>
    </location>
</feature>
<keyword evidence="2" id="KW-0732">Signal</keyword>
<proteinExistence type="predicted"/>
<comment type="caution">
    <text evidence="3">The sequence shown here is derived from an EMBL/GenBank/DDBJ whole genome shotgun (WGS) entry which is preliminary data.</text>
</comment>
<name>A0A7W7GPN8_9MICC</name>
<reference evidence="3 4" key="1">
    <citation type="submission" date="2020-08" db="EMBL/GenBank/DDBJ databases">
        <title>Sequencing the genomes of 1000 actinobacteria strains.</title>
        <authorList>
            <person name="Klenk H.-P."/>
        </authorList>
    </citation>
    <scope>NUCLEOTIDE SEQUENCE [LARGE SCALE GENOMIC DNA]</scope>
    <source>
        <strain evidence="3 4">DSM 23974</strain>
    </source>
</reference>